<accession>A0A1I5FDX4</accession>
<dbReference type="GO" id="GO:0005829">
    <property type="term" value="C:cytosol"/>
    <property type="evidence" value="ECO:0007669"/>
    <property type="project" value="TreeGrafter"/>
</dbReference>
<dbReference type="CDD" id="cd13831">
    <property type="entry name" value="HU"/>
    <property type="match status" value="1"/>
</dbReference>
<dbReference type="Proteomes" id="UP000183107">
    <property type="component" value="Unassembled WGS sequence"/>
</dbReference>
<keyword evidence="6" id="KW-1185">Reference proteome</keyword>
<evidence type="ECO:0000256" key="2">
    <source>
        <dbReference type="ARBA" id="ARBA00023067"/>
    </source>
</evidence>
<name>A0A1I5FDX4_9PROT</name>
<dbReference type="Gene3D" id="4.10.520.10">
    <property type="entry name" value="IHF-like DNA-binding proteins"/>
    <property type="match status" value="1"/>
</dbReference>
<dbReference type="AlphaFoldDB" id="A0A1I5FDX4"/>
<evidence type="ECO:0000313" key="6">
    <source>
        <dbReference type="Proteomes" id="UP000183107"/>
    </source>
</evidence>
<sequence>MNKKELVSAMAAKTDCSGAAADRAVNALVEIISDTLKEGGSLTLPGFGTFEVRDRVARSGRNPQTGEELKISASKVAAFKPGAALKAAVNGVESKD</sequence>
<gene>
    <name evidence="5" type="ORF">SAMN05216386_2981</name>
</gene>
<proteinExistence type="inferred from homology"/>
<evidence type="ECO:0000256" key="4">
    <source>
        <dbReference type="RuleBase" id="RU003939"/>
    </source>
</evidence>
<dbReference type="SMART" id="SM00411">
    <property type="entry name" value="BHL"/>
    <property type="match status" value="1"/>
</dbReference>
<dbReference type="GO" id="GO:0030261">
    <property type="term" value="P:chromosome condensation"/>
    <property type="evidence" value="ECO:0007669"/>
    <property type="project" value="UniProtKB-KW"/>
</dbReference>
<keyword evidence="2" id="KW-0226">DNA condensation</keyword>
<evidence type="ECO:0000256" key="3">
    <source>
        <dbReference type="ARBA" id="ARBA00023125"/>
    </source>
</evidence>
<dbReference type="GO" id="GO:0003677">
    <property type="term" value="F:DNA binding"/>
    <property type="evidence" value="ECO:0007669"/>
    <property type="project" value="UniProtKB-KW"/>
</dbReference>
<comment type="similarity">
    <text evidence="1 4">Belongs to the bacterial histone-like protein family.</text>
</comment>
<dbReference type="GO" id="GO:0030527">
    <property type="term" value="F:structural constituent of chromatin"/>
    <property type="evidence" value="ECO:0007669"/>
    <property type="project" value="InterPro"/>
</dbReference>
<organism evidence="5 6">
    <name type="scientific">Nitrosospira briensis</name>
    <dbReference type="NCBI Taxonomy" id="35799"/>
    <lineage>
        <taxon>Bacteria</taxon>
        <taxon>Pseudomonadati</taxon>
        <taxon>Pseudomonadota</taxon>
        <taxon>Betaproteobacteria</taxon>
        <taxon>Nitrosomonadales</taxon>
        <taxon>Nitrosomonadaceae</taxon>
        <taxon>Nitrosospira</taxon>
    </lineage>
</organism>
<dbReference type="InterPro" id="IPR020816">
    <property type="entry name" value="Histone-like_DNA-bd_CS"/>
</dbReference>
<dbReference type="RefSeq" id="WP_074798779.1">
    <property type="nucleotide sequence ID" value="NZ_FOVJ01000012.1"/>
</dbReference>
<dbReference type="PANTHER" id="PTHR33175:SF3">
    <property type="entry name" value="DNA-BINDING PROTEIN HU-BETA"/>
    <property type="match status" value="1"/>
</dbReference>
<evidence type="ECO:0000313" key="5">
    <source>
        <dbReference type="EMBL" id="SFO21947.1"/>
    </source>
</evidence>
<dbReference type="EMBL" id="FOVJ01000012">
    <property type="protein sequence ID" value="SFO21947.1"/>
    <property type="molecule type" value="Genomic_DNA"/>
</dbReference>
<evidence type="ECO:0000256" key="1">
    <source>
        <dbReference type="ARBA" id="ARBA00010529"/>
    </source>
</evidence>
<dbReference type="Pfam" id="PF00216">
    <property type="entry name" value="Bac_DNA_binding"/>
    <property type="match status" value="1"/>
</dbReference>
<dbReference type="PRINTS" id="PR01727">
    <property type="entry name" value="DNABINDINGHU"/>
</dbReference>
<dbReference type="OrthoDB" id="9799835at2"/>
<reference evidence="6" key="1">
    <citation type="submission" date="2016-10" db="EMBL/GenBank/DDBJ databases">
        <authorList>
            <person name="Varghese N."/>
        </authorList>
    </citation>
    <scope>NUCLEOTIDE SEQUENCE [LARGE SCALE GENOMIC DNA]</scope>
    <source>
        <strain evidence="6">Nsp8</strain>
    </source>
</reference>
<dbReference type="PANTHER" id="PTHR33175">
    <property type="entry name" value="DNA-BINDING PROTEIN HU"/>
    <property type="match status" value="1"/>
</dbReference>
<protein>
    <submittedName>
        <fullName evidence="5">DNA-binding protein HU-beta</fullName>
    </submittedName>
</protein>
<dbReference type="InterPro" id="IPR000119">
    <property type="entry name" value="Hist_DNA-bd"/>
</dbReference>
<dbReference type="SUPFAM" id="SSF47729">
    <property type="entry name" value="IHF-like DNA-binding proteins"/>
    <property type="match status" value="1"/>
</dbReference>
<dbReference type="PROSITE" id="PS00045">
    <property type="entry name" value="HISTONE_LIKE"/>
    <property type="match status" value="1"/>
</dbReference>
<keyword evidence="3 5" id="KW-0238">DNA-binding</keyword>
<dbReference type="InterPro" id="IPR010992">
    <property type="entry name" value="IHF-like_DNA-bd_dom_sf"/>
</dbReference>